<dbReference type="Pfam" id="PF07645">
    <property type="entry name" value="EGF_CA"/>
    <property type="match status" value="1"/>
</dbReference>
<feature type="domain" description="CUB" evidence="14">
    <location>
        <begin position="357"/>
        <end position="470"/>
    </location>
</feature>
<keyword evidence="3" id="KW-0645">Protease</keyword>
<dbReference type="PROSITE" id="PS01180">
    <property type="entry name" value="CUB"/>
    <property type="match status" value="5"/>
</dbReference>
<keyword evidence="5" id="KW-0732">Signal</keyword>
<dbReference type="PROSITE" id="PS01187">
    <property type="entry name" value="EGF_CA"/>
    <property type="match status" value="2"/>
</dbReference>
<keyword evidence="8" id="KW-0862">Zinc</keyword>
<dbReference type="SMART" id="SM00181">
    <property type="entry name" value="EGF"/>
    <property type="match status" value="2"/>
</dbReference>
<evidence type="ECO:0000256" key="4">
    <source>
        <dbReference type="ARBA" id="ARBA00022723"/>
    </source>
</evidence>
<dbReference type="PROSITE" id="PS50026">
    <property type="entry name" value="EGF_3"/>
    <property type="match status" value="2"/>
</dbReference>
<dbReference type="Pfam" id="PF14670">
    <property type="entry name" value="FXa_inhibition"/>
    <property type="match status" value="1"/>
</dbReference>
<dbReference type="FunFam" id="2.60.120.290:FF:000013">
    <property type="entry name" value="Membrane frizzled-related protein"/>
    <property type="match status" value="1"/>
</dbReference>
<dbReference type="GO" id="GO:0032927">
    <property type="term" value="P:positive regulation of activin receptor signaling pathway"/>
    <property type="evidence" value="ECO:0007669"/>
    <property type="project" value="UniProtKB-ARBA"/>
</dbReference>
<keyword evidence="1" id="KW-0217">Developmental protein</keyword>
<evidence type="ECO:0008006" key="18">
    <source>
        <dbReference type="Google" id="ProtNLM"/>
    </source>
</evidence>
<evidence type="ECO:0000256" key="10">
    <source>
        <dbReference type="ARBA" id="ARBA00023157"/>
    </source>
</evidence>
<evidence type="ECO:0000313" key="16">
    <source>
        <dbReference type="EMBL" id="CAG7785387.1"/>
    </source>
</evidence>
<evidence type="ECO:0000256" key="2">
    <source>
        <dbReference type="ARBA" id="ARBA00022536"/>
    </source>
</evidence>
<dbReference type="InterPro" id="IPR000859">
    <property type="entry name" value="CUB_dom"/>
</dbReference>
<dbReference type="PROSITE" id="PS01186">
    <property type="entry name" value="EGF_2"/>
    <property type="match status" value="2"/>
</dbReference>
<reference evidence="16" key="1">
    <citation type="submission" date="2021-06" db="EMBL/GenBank/DDBJ databases">
        <authorList>
            <person name="Hodson N. C."/>
            <person name="Mongue J. A."/>
            <person name="Jaron S. K."/>
        </authorList>
    </citation>
    <scope>NUCLEOTIDE SEQUENCE</scope>
</reference>
<evidence type="ECO:0000256" key="9">
    <source>
        <dbReference type="ARBA" id="ARBA00023049"/>
    </source>
</evidence>
<dbReference type="InterPro" id="IPR015446">
    <property type="entry name" value="BMP_1/tolloid-like"/>
</dbReference>
<dbReference type="Pfam" id="PF00431">
    <property type="entry name" value="CUB"/>
    <property type="match status" value="4"/>
</dbReference>
<keyword evidence="6" id="KW-0677">Repeat</keyword>
<keyword evidence="9" id="KW-0482">Metalloprotease</keyword>
<feature type="domain" description="CUB" evidence="14">
    <location>
        <begin position="1"/>
        <end position="43"/>
    </location>
</feature>
<evidence type="ECO:0000256" key="7">
    <source>
        <dbReference type="ARBA" id="ARBA00022801"/>
    </source>
</evidence>
<keyword evidence="2 13" id="KW-0245">EGF-like domain</keyword>
<comment type="caution">
    <text evidence="16">The sequence shown here is derived from an EMBL/GenBank/DDBJ whole genome shotgun (WGS) entry which is preliminary data.</text>
</comment>
<dbReference type="GO" id="GO:0030513">
    <property type="term" value="P:positive regulation of BMP signaling pathway"/>
    <property type="evidence" value="ECO:0007669"/>
    <property type="project" value="UniProtKB-ARBA"/>
</dbReference>
<protein>
    <recommendedName>
        <fullName evidence="18">Tolloid-like protein 1</fullName>
    </recommendedName>
</protein>
<dbReference type="GO" id="GO:0005615">
    <property type="term" value="C:extracellular space"/>
    <property type="evidence" value="ECO:0007669"/>
    <property type="project" value="TreeGrafter"/>
</dbReference>
<evidence type="ECO:0000313" key="17">
    <source>
        <dbReference type="Proteomes" id="UP000708208"/>
    </source>
</evidence>
<dbReference type="GO" id="GO:0004222">
    <property type="term" value="F:metalloendopeptidase activity"/>
    <property type="evidence" value="ECO:0007669"/>
    <property type="project" value="UniProtKB-ARBA"/>
</dbReference>
<keyword evidence="10 12" id="KW-1015">Disulfide bond</keyword>
<dbReference type="FunFam" id="2.10.25.10:FF:000240">
    <property type="entry name" value="Vitamin K-dependent protein S"/>
    <property type="match status" value="2"/>
</dbReference>
<evidence type="ECO:0000256" key="13">
    <source>
        <dbReference type="PROSITE-ProRule" id="PRU00076"/>
    </source>
</evidence>
<evidence type="ECO:0000256" key="12">
    <source>
        <dbReference type="PROSITE-ProRule" id="PRU00059"/>
    </source>
</evidence>
<feature type="domain" description="CUB" evidence="14">
    <location>
        <begin position="199"/>
        <end position="313"/>
    </location>
</feature>
<feature type="disulfide bond" evidence="12">
    <location>
        <begin position="357"/>
        <end position="384"/>
    </location>
</feature>
<evidence type="ECO:0000256" key="6">
    <source>
        <dbReference type="ARBA" id="ARBA00022737"/>
    </source>
</evidence>
<dbReference type="CDD" id="cd00041">
    <property type="entry name" value="CUB"/>
    <property type="match status" value="4"/>
</dbReference>
<keyword evidence="7" id="KW-0378">Hydrolase</keyword>
<dbReference type="InterPro" id="IPR049883">
    <property type="entry name" value="NOTCH1_EGF-like"/>
</dbReference>
<dbReference type="OrthoDB" id="431034at2759"/>
<dbReference type="GO" id="GO:0005509">
    <property type="term" value="F:calcium ion binding"/>
    <property type="evidence" value="ECO:0007669"/>
    <property type="project" value="InterPro"/>
</dbReference>
<proteinExistence type="predicted"/>
<name>A0A8J2KI90_9HEXA</name>
<dbReference type="GO" id="GO:0004252">
    <property type="term" value="F:serine-type endopeptidase activity"/>
    <property type="evidence" value="ECO:0007669"/>
    <property type="project" value="TreeGrafter"/>
</dbReference>
<dbReference type="InterPro" id="IPR018097">
    <property type="entry name" value="EGF_Ca-bd_CS"/>
</dbReference>
<feature type="domain" description="EGF-like" evidence="15">
    <location>
        <begin position="313"/>
        <end position="353"/>
    </location>
</feature>
<dbReference type="FunFam" id="2.60.120.290:FF:000005">
    <property type="entry name" value="Procollagen C-endopeptidase enhancer 1"/>
    <property type="match status" value="1"/>
</dbReference>
<sequence length="601" mass="66380">RFCGSNLKFKSSIISTGSRMLLTFTTTKEPVSYRGFAANYEAVCGGELIEDSGHLESPNFPDEYLPSKECLWRITVPENYQVALTFHSFEIENHENCVYDFLEIRDGPGANSSLLGTFCGYYPPAPIVSSGNQLWVRFVSDGSVQKAGFSASFLKELDECATRKHDCEHTCRNTIGSYQCGCKFGFELHSNGKECEDACGGIIEETNGTLTSPSFPNLYPSNKHCAWEIVAPPQTRITLNFTHFDLEGNNQECDYDSVEVYSKLGQDELKRHGSFCGSKPPPMITSEGNSIRVVFTSDNSVQKSGFALVFFTDKDECSTNNGGCAHICRNTVGSYMCICHNGFTLHENGHDCKEGGCKFEIQTPPSGEIQSPNYPEPYPGKKECVWILRTTEGHRVKVVFDEFEVEPQQDCSYDALLVFDGPTSESALLGKFCGSKIPHPLVASTNNLLLLFKSDGSVHRRGFHGRHATVCGGLLFATESDSFVYSHAGYGDVVYADGEDCEWVIEGEGEDPIELQFLTFEIEDENDCAFDFVEVFNGDGDTSSSTPLGKYCGNRLPPPIRSEEGSVIVKFKSDDTVTSKGFSAVYRSLPEPRTLNKPSKN</sequence>
<dbReference type="AlphaFoldDB" id="A0A8J2KI90"/>
<dbReference type="PANTHER" id="PTHR24255:SF31">
    <property type="entry name" value="CUBILIN-LIKE PROTEIN"/>
    <property type="match status" value="1"/>
</dbReference>
<dbReference type="InterPro" id="IPR001881">
    <property type="entry name" value="EGF-like_Ca-bd_dom"/>
</dbReference>
<dbReference type="EMBL" id="CAJVCH010295428">
    <property type="protein sequence ID" value="CAG7785387.1"/>
    <property type="molecule type" value="Genomic_DNA"/>
</dbReference>
<dbReference type="InterPro" id="IPR000152">
    <property type="entry name" value="EGF-type_Asp/Asn_hydroxyl_site"/>
</dbReference>
<evidence type="ECO:0000256" key="1">
    <source>
        <dbReference type="ARBA" id="ARBA00022473"/>
    </source>
</evidence>
<dbReference type="SMART" id="SM00179">
    <property type="entry name" value="EGF_CA"/>
    <property type="match status" value="2"/>
</dbReference>
<dbReference type="CDD" id="cd00054">
    <property type="entry name" value="EGF_CA"/>
    <property type="match status" value="1"/>
</dbReference>
<dbReference type="FunFam" id="2.60.120.290:FF:000004">
    <property type="entry name" value="Metalloendopeptidase"/>
    <property type="match status" value="1"/>
</dbReference>
<feature type="domain" description="EGF-like" evidence="15">
    <location>
        <begin position="156"/>
        <end position="196"/>
    </location>
</feature>
<dbReference type="Proteomes" id="UP000708208">
    <property type="component" value="Unassembled WGS sequence"/>
</dbReference>
<dbReference type="SMART" id="SM00042">
    <property type="entry name" value="CUB"/>
    <property type="match status" value="4"/>
</dbReference>
<dbReference type="GO" id="GO:0016485">
    <property type="term" value="P:protein processing"/>
    <property type="evidence" value="ECO:0007669"/>
    <property type="project" value="UniProtKB-ARBA"/>
</dbReference>
<dbReference type="PIRSF" id="PIRSF001199">
    <property type="entry name" value="BMP_1/tolloid-like"/>
    <property type="match status" value="1"/>
</dbReference>
<keyword evidence="17" id="KW-1185">Reference proteome</keyword>
<dbReference type="GO" id="GO:0048731">
    <property type="term" value="P:system development"/>
    <property type="evidence" value="ECO:0007669"/>
    <property type="project" value="UniProtKB-ARBA"/>
</dbReference>
<dbReference type="PROSITE" id="PS00010">
    <property type="entry name" value="ASX_HYDROXYL"/>
    <property type="match status" value="2"/>
</dbReference>
<dbReference type="InterPro" id="IPR000742">
    <property type="entry name" value="EGF"/>
</dbReference>
<feature type="non-terminal residue" evidence="16">
    <location>
        <position position="1"/>
    </location>
</feature>
<keyword evidence="4" id="KW-0479">Metal-binding</keyword>
<organism evidence="16 17">
    <name type="scientific">Allacma fusca</name>
    <dbReference type="NCBI Taxonomy" id="39272"/>
    <lineage>
        <taxon>Eukaryota</taxon>
        <taxon>Metazoa</taxon>
        <taxon>Ecdysozoa</taxon>
        <taxon>Arthropoda</taxon>
        <taxon>Hexapoda</taxon>
        <taxon>Collembola</taxon>
        <taxon>Symphypleona</taxon>
        <taxon>Sminthuridae</taxon>
        <taxon>Allacma</taxon>
    </lineage>
</organism>
<evidence type="ECO:0000256" key="11">
    <source>
        <dbReference type="ARBA" id="ARBA00023180"/>
    </source>
</evidence>
<evidence type="ECO:0000259" key="14">
    <source>
        <dbReference type="PROSITE" id="PS01180"/>
    </source>
</evidence>
<accession>A0A8J2KI90</accession>
<keyword evidence="11" id="KW-0325">Glycoprotein</keyword>
<evidence type="ECO:0000256" key="3">
    <source>
        <dbReference type="ARBA" id="ARBA00022670"/>
    </source>
</evidence>
<evidence type="ECO:0000256" key="5">
    <source>
        <dbReference type="ARBA" id="ARBA00022729"/>
    </source>
</evidence>
<dbReference type="FunFam" id="2.60.120.290:FF:000052">
    <property type="entry name" value="Metalloendopeptidase"/>
    <property type="match status" value="1"/>
</dbReference>
<feature type="domain" description="CUB" evidence="14">
    <location>
        <begin position="471"/>
        <end position="589"/>
    </location>
</feature>
<feature type="domain" description="CUB" evidence="14">
    <location>
        <begin position="44"/>
        <end position="156"/>
    </location>
</feature>
<evidence type="ECO:0000259" key="15">
    <source>
        <dbReference type="PROSITE" id="PS50026"/>
    </source>
</evidence>
<comment type="caution">
    <text evidence="13">Lacks conserved residue(s) required for the propagation of feature annotation.</text>
</comment>
<gene>
    <name evidence="16" type="ORF">AFUS01_LOCUS24015</name>
</gene>
<dbReference type="GO" id="GO:0048468">
    <property type="term" value="P:cell development"/>
    <property type="evidence" value="ECO:0007669"/>
    <property type="project" value="UniProtKB-ARBA"/>
</dbReference>
<evidence type="ECO:0000256" key="8">
    <source>
        <dbReference type="ARBA" id="ARBA00022833"/>
    </source>
</evidence>
<dbReference type="PANTHER" id="PTHR24255">
    <property type="entry name" value="COMPLEMENT COMPONENT 1, S SUBCOMPONENT-RELATED"/>
    <property type="match status" value="1"/>
</dbReference>